<evidence type="ECO:0000259" key="2">
    <source>
        <dbReference type="Pfam" id="PF13579"/>
    </source>
</evidence>
<dbReference type="AlphaFoldDB" id="G5GCU8"/>
<name>G5GCU8_9BACT</name>
<dbReference type="Pfam" id="PF13579">
    <property type="entry name" value="Glyco_trans_4_4"/>
    <property type="match status" value="1"/>
</dbReference>
<dbReference type="STRING" id="679199.HMPREF9332_01399"/>
<keyword evidence="4" id="KW-1185">Reference proteome</keyword>
<reference evidence="3 4" key="1">
    <citation type="submission" date="2011-08" db="EMBL/GenBank/DDBJ databases">
        <title>The Genome Sequence of Prevotella sp. oral taxon 302 str. F0323.</title>
        <authorList>
            <consortium name="The Broad Institute Genome Sequencing Platform"/>
            <person name="Earl A."/>
            <person name="Ward D."/>
            <person name="Feldgarden M."/>
            <person name="Gevers D."/>
            <person name="Izard J."/>
            <person name="Blanton J.M."/>
            <person name="Baranova O.V."/>
            <person name="Tanner A.C."/>
            <person name="Dewhirst F.E."/>
            <person name="Young S.K."/>
            <person name="Zeng Q."/>
            <person name="Gargeya S."/>
            <person name="Fitzgerald M."/>
            <person name="Haas B."/>
            <person name="Abouelleil A."/>
            <person name="Alvarado L."/>
            <person name="Arachchi H.M."/>
            <person name="Berlin A."/>
            <person name="Brown A."/>
            <person name="Chapman S.B."/>
            <person name="Chen Z."/>
            <person name="Dunbar C."/>
            <person name="Freedman E."/>
            <person name="Gearin G."/>
            <person name="Gellesch M."/>
            <person name="Goldberg J."/>
            <person name="Griggs A."/>
            <person name="Gujja S."/>
            <person name="Heiman D."/>
            <person name="Howarth C."/>
            <person name="Larson L."/>
            <person name="Lui A."/>
            <person name="MacDonald P.J.P."/>
            <person name="Montmayeur A."/>
            <person name="Murphy C."/>
            <person name="Neiman D."/>
            <person name="Pearson M."/>
            <person name="Priest M."/>
            <person name="Roberts A."/>
            <person name="Saif S."/>
            <person name="Shea T."/>
            <person name="Shenoy N."/>
            <person name="Sisk P."/>
            <person name="Stolte C."/>
            <person name="Sykes S."/>
            <person name="Wortman J."/>
            <person name="Nusbaum C."/>
            <person name="Birren B."/>
        </authorList>
    </citation>
    <scope>NUCLEOTIDE SEQUENCE [LARGE SCALE GENOMIC DNA]</scope>
    <source>
        <strain evidence="3 4">F0323</strain>
    </source>
</reference>
<evidence type="ECO:0008006" key="5">
    <source>
        <dbReference type="Google" id="ProtNLM"/>
    </source>
</evidence>
<dbReference type="SUPFAM" id="SSF53756">
    <property type="entry name" value="UDP-Glycosyltransferase/glycogen phosphorylase"/>
    <property type="match status" value="1"/>
</dbReference>
<dbReference type="InterPro" id="IPR028098">
    <property type="entry name" value="Glyco_trans_4-like_N"/>
</dbReference>
<dbReference type="PANTHER" id="PTHR12526">
    <property type="entry name" value="GLYCOSYLTRANSFERASE"/>
    <property type="match status" value="1"/>
</dbReference>
<organism evidence="3 4">
    <name type="scientific">Alloprevotella rava F0323</name>
    <dbReference type="NCBI Taxonomy" id="679199"/>
    <lineage>
        <taxon>Bacteria</taxon>
        <taxon>Pseudomonadati</taxon>
        <taxon>Bacteroidota</taxon>
        <taxon>Bacteroidia</taxon>
        <taxon>Bacteroidales</taxon>
        <taxon>Prevotellaceae</taxon>
        <taxon>Alloprevotella</taxon>
    </lineage>
</organism>
<dbReference type="Gene3D" id="3.40.50.2000">
    <property type="entry name" value="Glycogen Phosphorylase B"/>
    <property type="match status" value="2"/>
</dbReference>
<accession>G5GCU8</accession>
<dbReference type="PATRIC" id="fig|679199.3.peg.1557"/>
<proteinExistence type="predicted"/>
<evidence type="ECO:0000313" key="4">
    <source>
        <dbReference type="Proteomes" id="UP000015993"/>
    </source>
</evidence>
<feature type="domain" description="Glycosyl transferase family 1" evidence="1">
    <location>
        <begin position="218"/>
        <end position="379"/>
    </location>
</feature>
<dbReference type="PANTHER" id="PTHR12526:SF609">
    <property type="entry name" value="LIPOPOLYSACCHARIDE BIOSYNTHESIS PROTEIN"/>
    <property type="match status" value="1"/>
</dbReference>
<protein>
    <recommendedName>
        <fullName evidence="5">Glycosyltransferase subfamily 4-like N-terminal domain-containing protein</fullName>
    </recommendedName>
</protein>
<dbReference type="Proteomes" id="UP000015993">
    <property type="component" value="Unassembled WGS sequence"/>
</dbReference>
<feature type="domain" description="Glycosyltransferase subfamily 4-like N-terminal" evidence="2">
    <location>
        <begin position="17"/>
        <end position="200"/>
    </location>
</feature>
<dbReference type="InterPro" id="IPR001296">
    <property type="entry name" value="Glyco_trans_1"/>
</dbReference>
<comment type="caution">
    <text evidence="3">The sequence shown here is derived from an EMBL/GenBank/DDBJ whole genome shotgun (WGS) entry which is preliminary data.</text>
</comment>
<dbReference type="CDD" id="cd03794">
    <property type="entry name" value="GT4_WbuB-like"/>
    <property type="match status" value="1"/>
</dbReference>
<evidence type="ECO:0000313" key="3">
    <source>
        <dbReference type="EMBL" id="EHG22594.1"/>
    </source>
</evidence>
<dbReference type="GO" id="GO:0016757">
    <property type="term" value="F:glycosyltransferase activity"/>
    <property type="evidence" value="ECO:0007669"/>
    <property type="project" value="InterPro"/>
</dbReference>
<dbReference type="eggNOG" id="COG0438">
    <property type="taxonomic scope" value="Bacteria"/>
</dbReference>
<dbReference type="OrthoDB" id="9811902at2"/>
<dbReference type="HOGENOM" id="CLU_009583_11_2_10"/>
<dbReference type="EMBL" id="ACZK01000023">
    <property type="protein sequence ID" value="EHG22594.1"/>
    <property type="molecule type" value="Genomic_DNA"/>
</dbReference>
<gene>
    <name evidence="3" type="ORF">HMPREF9332_01399</name>
</gene>
<evidence type="ECO:0000259" key="1">
    <source>
        <dbReference type="Pfam" id="PF00534"/>
    </source>
</evidence>
<sequence length="402" mass="46062">MKVLVISQHFYPEQFKVNDIVRELVERGHDVTVLTNIPDYPAGKFYDGYGIFRRRKEKVFGATVYRAFQFPRGKAGACRIALNYLSSAFTTSIWAACLSLCHRYDAIFVHETSPVTIGIPAVIAKKIRRTPLYFWVLDLWPESLQNAGKINNRTILGIFSHITRWIYRNSKKILISSHGFEKSILEKGDFKEKLVYFPNWVDKALEQKTNYELPSLPEGFIAMFAGNIGEAQDFETLMEAARLLKDHKDIHFVIVGDGRKRPWVEAFVKQHSLQDTVHCVGRHPLESMPLFFERADVMLVSLHDTTIFRLTLPAKFQAYMNSGKPILAVVNGEGQSVIEKAQCGLHSPAENPELLAERLIQLSQTDKATLTEWGENGRRYCQQNFDLNKQMERLINLMSNHP</sequence>
<dbReference type="Pfam" id="PF00534">
    <property type="entry name" value="Glycos_transf_1"/>
    <property type="match status" value="1"/>
</dbReference>
<dbReference type="RefSeq" id="WP_009347877.1">
    <property type="nucleotide sequence ID" value="NZ_JH376831.1"/>
</dbReference>